<dbReference type="Proteomes" id="UP000626109">
    <property type="component" value="Unassembled WGS sequence"/>
</dbReference>
<evidence type="ECO:0000313" key="3">
    <source>
        <dbReference type="EMBL" id="CAE8685851.1"/>
    </source>
</evidence>
<proteinExistence type="predicted"/>
<feature type="compositionally biased region" description="Basic and acidic residues" evidence="1">
    <location>
        <begin position="29"/>
        <end position="39"/>
    </location>
</feature>
<reference evidence="2" key="1">
    <citation type="submission" date="2021-02" db="EMBL/GenBank/DDBJ databases">
        <authorList>
            <person name="Dougan E. K."/>
            <person name="Rhodes N."/>
            <person name="Thang M."/>
            <person name="Chan C."/>
        </authorList>
    </citation>
    <scope>NUCLEOTIDE SEQUENCE</scope>
</reference>
<gene>
    <name evidence="2" type="ORF">PGLA1383_LOCUS43005</name>
    <name evidence="3" type="ORF">PGLA2088_LOCUS24682</name>
</gene>
<evidence type="ECO:0000256" key="1">
    <source>
        <dbReference type="SAM" id="MobiDB-lite"/>
    </source>
</evidence>
<sequence length="386" mass="43314">MDSAAPTQEATLVVSAPKRRERRGLSRIAEGKSAAEAKKRPSQRRPLADDHATQQLLKDLLCNKQVVDDSLIEDPGAEVRPAGKALSRNGAPAVASARDPPAADWPSTPADSCGLLPPMELRSPMELEKERQDFMNKVCSETTRFDVRDWIDKIFNMEQRMKADALMRDAKDKRRRRLRSSSAASDSGLSGQTGYTGASATTALQTVGGSIAGPKPPKSVVSDESLVVHHSKGDEPLSIKERIQAFLENRIPELSEHIESHIAKHTEEVQKEVDSQVAEQFLRATSQRQVFDNRVNYLRWQNARHQALQQRIDAKMSKWIVEAIETWDQRKAAESRPKEVNETDLIFDYLTKRASHIDSGKLPSKIPVFKTLHSSYSLPSMWRDKY</sequence>
<dbReference type="Proteomes" id="UP000654075">
    <property type="component" value="Unassembled WGS sequence"/>
</dbReference>
<dbReference type="EMBL" id="CAJNNW010026492">
    <property type="protein sequence ID" value="CAE8685851.1"/>
    <property type="molecule type" value="Genomic_DNA"/>
</dbReference>
<feature type="compositionally biased region" description="Low complexity" evidence="1">
    <location>
        <begin position="180"/>
        <end position="190"/>
    </location>
</feature>
<organism evidence="2 4">
    <name type="scientific">Polarella glacialis</name>
    <name type="common">Dinoflagellate</name>
    <dbReference type="NCBI Taxonomy" id="89957"/>
    <lineage>
        <taxon>Eukaryota</taxon>
        <taxon>Sar</taxon>
        <taxon>Alveolata</taxon>
        <taxon>Dinophyceae</taxon>
        <taxon>Suessiales</taxon>
        <taxon>Suessiaceae</taxon>
        <taxon>Polarella</taxon>
    </lineage>
</organism>
<feature type="region of interest" description="Disordered" evidence="1">
    <location>
        <begin position="207"/>
        <end position="226"/>
    </location>
</feature>
<protein>
    <submittedName>
        <fullName evidence="2">Uncharacterized protein</fullName>
    </submittedName>
</protein>
<feature type="region of interest" description="Disordered" evidence="1">
    <location>
        <begin position="166"/>
        <end position="194"/>
    </location>
</feature>
<dbReference type="OrthoDB" id="10350468at2759"/>
<comment type="caution">
    <text evidence="2">The sequence shown here is derived from an EMBL/GenBank/DDBJ whole genome shotgun (WGS) entry which is preliminary data.</text>
</comment>
<feature type="region of interest" description="Disordered" evidence="1">
    <location>
        <begin position="75"/>
        <end position="113"/>
    </location>
</feature>
<dbReference type="AlphaFoldDB" id="A0A813GTA5"/>
<evidence type="ECO:0000313" key="4">
    <source>
        <dbReference type="Proteomes" id="UP000654075"/>
    </source>
</evidence>
<keyword evidence="4" id="KW-1185">Reference proteome</keyword>
<dbReference type="EMBL" id="CAJNNV010028885">
    <property type="protein sequence ID" value="CAE8626029.1"/>
    <property type="molecule type" value="Genomic_DNA"/>
</dbReference>
<evidence type="ECO:0000313" key="2">
    <source>
        <dbReference type="EMBL" id="CAE8626029.1"/>
    </source>
</evidence>
<feature type="compositionally biased region" description="Polar residues" evidence="1">
    <location>
        <begin position="1"/>
        <end position="10"/>
    </location>
</feature>
<name>A0A813GTA5_POLGL</name>
<accession>A0A813GTA5</accession>
<feature type="region of interest" description="Disordered" evidence="1">
    <location>
        <begin position="1"/>
        <end position="52"/>
    </location>
</feature>